<protein>
    <submittedName>
        <fullName evidence="1">Uncharacterized protein</fullName>
    </submittedName>
</protein>
<proteinExistence type="predicted"/>
<accession>A0ABQ9CKI1</accession>
<keyword evidence="2" id="KW-1185">Reference proteome</keyword>
<comment type="caution">
    <text evidence="1">The sequence shown here is derived from an EMBL/GenBank/DDBJ whole genome shotgun (WGS) entry which is preliminary data.</text>
</comment>
<evidence type="ECO:0000313" key="1">
    <source>
        <dbReference type="EMBL" id="KAJ7404153.1"/>
    </source>
</evidence>
<dbReference type="EMBL" id="WHWB01034787">
    <property type="protein sequence ID" value="KAJ7404153.1"/>
    <property type="molecule type" value="Genomic_DNA"/>
</dbReference>
<organism evidence="1 2">
    <name type="scientific">Willisornis vidua</name>
    <name type="common">Xingu scale-backed antbird</name>
    <dbReference type="NCBI Taxonomy" id="1566151"/>
    <lineage>
        <taxon>Eukaryota</taxon>
        <taxon>Metazoa</taxon>
        <taxon>Chordata</taxon>
        <taxon>Craniata</taxon>
        <taxon>Vertebrata</taxon>
        <taxon>Euteleostomi</taxon>
        <taxon>Archelosauria</taxon>
        <taxon>Archosauria</taxon>
        <taxon>Dinosauria</taxon>
        <taxon>Saurischia</taxon>
        <taxon>Theropoda</taxon>
        <taxon>Coelurosauria</taxon>
        <taxon>Aves</taxon>
        <taxon>Neognathae</taxon>
        <taxon>Neoaves</taxon>
        <taxon>Telluraves</taxon>
        <taxon>Australaves</taxon>
        <taxon>Passeriformes</taxon>
        <taxon>Thamnophilidae</taxon>
        <taxon>Willisornis</taxon>
    </lineage>
</organism>
<gene>
    <name evidence="1" type="ORF">WISP_147164</name>
</gene>
<sequence length="154" mass="17894">MTSQFLQDNAVGDSVKDFTKVHVDNIHCLSLIHLVGHLITRADQVLEFMVDIQIYSDVRKIYVLFLSESADAERRWEKIQLLRTKFDIRIGWIFGRNKAEGHQDDLELQSLLLEDRLKDLGLFSLKKKWLQGNLTTAPHTYGVVIKKRETSPSW</sequence>
<evidence type="ECO:0000313" key="2">
    <source>
        <dbReference type="Proteomes" id="UP001145742"/>
    </source>
</evidence>
<reference evidence="1" key="1">
    <citation type="submission" date="2019-10" db="EMBL/GenBank/DDBJ databases">
        <authorList>
            <person name="Soares A.E.R."/>
            <person name="Aleixo A."/>
            <person name="Schneider P."/>
            <person name="Miyaki C.Y."/>
            <person name="Schneider M.P."/>
            <person name="Mello C."/>
            <person name="Vasconcelos A.T.R."/>
        </authorList>
    </citation>
    <scope>NUCLEOTIDE SEQUENCE</scope>
    <source>
        <tissue evidence="1">Muscle</tissue>
    </source>
</reference>
<dbReference type="Proteomes" id="UP001145742">
    <property type="component" value="Unassembled WGS sequence"/>
</dbReference>
<name>A0ABQ9CKI1_9PASS</name>